<dbReference type="AlphaFoldDB" id="A0A1S7LG24"/>
<proteinExistence type="predicted"/>
<protein>
    <submittedName>
        <fullName evidence="1">Uncharacterized protein</fullName>
    </submittedName>
</protein>
<sequence>MATRASLKQIADGISIQSEERTSWLDRETGEVLSISEEEFQMAEEEFSFEDPPDWHDEAVEIAKRVMDDGDERYLALPSKWDFHEYKVMEQFCYSRENLDESNDLLDAIRGRGAFRMFKGRIRQLGILDDWYRFRDEVLQELAADWAKENGIELVDE</sequence>
<accession>A0A1S7LG24</accession>
<evidence type="ECO:0000313" key="1">
    <source>
        <dbReference type="EMBL" id="CRH05900.1"/>
    </source>
</evidence>
<gene>
    <name evidence="1" type="ORF">MAGMO_1719</name>
</gene>
<organism evidence="1">
    <name type="scientific">Magnetococcus massalia (strain MO-1)</name>
    <dbReference type="NCBI Taxonomy" id="451514"/>
    <lineage>
        <taxon>Bacteria</taxon>
        <taxon>Pseudomonadati</taxon>
        <taxon>Pseudomonadota</taxon>
        <taxon>Magnetococcia</taxon>
        <taxon>Magnetococcales</taxon>
        <taxon>Magnetococcaceae</taxon>
        <taxon>Magnetococcus</taxon>
    </lineage>
</organism>
<reference evidence="1" key="1">
    <citation type="submission" date="2015-04" db="EMBL/GenBank/DDBJ databases">
        <authorList>
            <person name="Syromyatnikov M.Y."/>
            <person name="Popov V.N."/>
        </authorList>
    </citation>
    <scope>NUCLEOTIDE SEQUENCE</scope>
    <source>
        <strain evidence="1">MO-1</strain>
    </source>
</reference>
<name>A0A1S7LG24_MAGMO</name>
<dbReference type="Pfam" id="PF03682">
    <property type="entry name" value="UPF0158"/>
    <property type="match status" value="1"/>
</dbReference>
<dbReference type="EMBL" id="LO017727">
    <property type="protein sequence ID" value="CRH05900.1"/>
    <property type="molecule type" value="Genomic_DNA"/>
</dbReference>
<dbReference type="InterPro" id="IPR005361">
    <property type="entry name" value="UPF0158"/>
</dbReference>